<dbReference type="Pfam" id="PF00753">
    <property type="entry name" value="Lactamase_B"/>
    <property type="match status" value="1"/>
</dbReference>
<dbReference type="EMBL" id="JACHXA010000004">
    <property type="protein sequence ID" value="MBB3065442.1"/>
    <property type="molecule type" value="Genomic_DNA"/>
</dbReference>
<dbReference type="SUPFAM" id="SSF56281">
    <property type="entry name" value="Metallo-hydrolase/oxidoreductase"/>
    <property type="match status" value="1"/>
</dbReference>
<dbReference type="GO" id="GO:0016787">
    <property type="term" value="F:hydrolase activity"/>
    <property type="evidence" value="ECO:0007669"/>
    <property type="project" value="UniProtKB-KW"/>
</dbReference>
<feature type="domain" description="Metallo-beta-lactamase" evidence="2">
    <location>
        <begin position="14"/>
        <end position="204"/>
    </location>
</feature>
<dbReference type="InterPro" id="IPR001279">
    <property type="entry name" value="Metallo-B-lactamas"/>
</dbReference>
<name>A0A839SSK0_9PROT</name>
<proteinExistence type="predicted"/>
<dbReference type="RefSeq" id="WP_183416273.1">
    <property type="nucleotide sequence ID" value="NZ_JACHXA010000004.1"/>
</dbReference>
<dbReference type="InterPro" id="IPR036866">
    <property type="entry name" value="RibonucZ/Hydroxyglut_hydro"/>
</dbReference>
<dbReference type="GO" id="GO:0050313">
    <property type="term" value="F:sulfur dioxygenase activity"/>
    <property type="evidence" value="ECO:0007669"/>
    <property type="project" value="InterPro"/>
</dbReference>
<keyword evidence="4" id="KW-1185">Reference proteome</keyword>
<keyword evidence="1" id="KW-0479">Metal-binding</keyword>
<organism evidence="3 4">
    <name type="scientific">Limibacillus halophilus</name>
    <dbReference type="NCBI Taxonomy" id="1579333"/>
    <lineage>
        <taxon>Bacteria</taxon>
        <taxon>Pseudomonadati</taxon>
        <taxon>Pseudomonadota</taxon>
        <taxon>Alphaproteobacteria</taxon>
        <taxon>Rhodospirillales</taxon>
        <taxon>Rhodovibrionaceae</taxon>
        <taxon>Limibacillus</taxon>
    </lineage>
</organism>
<reference evidence="3 4" key="1">
    <citation type="submission" date="2020-08" db="EMBL/GenBank/DDBJ databases">
        <title>Genomic Encyclopedia of Type Strains, Phase III (KMG-III): the genomes of soil and plant-associated and newly described type strains.</title>
        <authorList>
            <person name="Whitman W."/>
        </authorList>
    </citation>
    <scope>NUCLEOTIDE SEQUENCE [LARGE SCALE GENOMIC DNA]</scope>
    <source>
        <strain evidence="3 4">CECT 8803</strain>
    </source>
</reference>
<dbReference type="PANTHER" id="PTHR43084:SF1">
    <property type="entry name" value="PERSULFIDE DIOXYGENASE ETHE1, MITOCHONDRIAL"/>
    <property type="match status" value="1"/>
</dbReference>
<evidence type="ECO:0000313" key="4">
    <source>
        <dbReference type="Proteomes" id="UP000581135"/>
    </source>
</evidence>
<evidence type="ECO:0000313" key="3">
    <source>
        <dbReference type="EMBL" id="MBB3065442.1"/>
    </source>
</evidence>
<dbReference type="GO" id="GO:0070813">
    <property type="term" value="P:hydrogen sulfide metabolic process"/>
    <property type="evidence" value="ECO:0007669"/>
    <property type="project" value="TreeGrafter"/>
</dbReference>
<dbReference type="Proteomes" id="UP000581135">
    <property type="component" value="Unassembled WGS sequence"/>
</dbReference>
<keyword evidence="3" id="KW-0378">Hydrolase</keyword>
<dbReference type="InterPro" id="IPR044528">
    <property type="entry name" value="POD-like_MBL-fold"/>
</dbReference>
<dbReference type="AlphaFoldDB" id="A0A839SSK0"/>
<dbReference type="FunFam" id="3.60.15.10:FF:000033">
    <property type="entry name" value="MBL fold metallo-hydrolase"/>
    <property type="match status" value="1"/>
</dbReference>
<dbReference type="CDD" id="cd07724">
    <property type="entry name" value="POD-like_MBL-fold"/>
    <property type="match status" value="1"/>
</dbReference>
<dbReference type="GO" id="GO:0006749">
    <property type="term" value="P:glutathione metabolic process"/>
    <property type="evidence" value="ECO:0007669"/>
    <property type="project" value="InterPro"/>
</dbReference>
<protein>
    <submittedName>
        <fullName evidence="3">Glyoxylase-like metal-dependent hydrolase (Beta-lactamase superfamily II)</fullName>
    </submittedName>
</protein>
<comment type="caution">
    <text evidence="3">The sequence shown here is derived from an EMBL/GenBank/DDBJ whole genome shotgun (WGS) entry which is preliminary data.</text>
</comment>
<evidence type="ECO:0000256" key="1">
    <source>
        <dbReference type="ARBA" id="ARBA00022723"/>
    </source>
</evidence>
<dbReference type="Gene3D" id="3.60.15.10">
    <property type="entry name" value="Ribonuclease Z/Hydroxyacylglutathione hydrolase-like"/>
    <property type="match status" value="1"/>
</dbReference>
<dbReference type="GO" id="GO:0046872">
    <property type="term" value="F:metal ion binding"/>
    <property type="evidence" value="ECO:0007669"/>
    <property type="project" value="UniProtKB-KW"/>
</dbReference>
<evidence type="ECO:0000259" key="2">
    <source>
        <dbReference type="SMART" id="SM00849"/>
    </source>
</evidence>
<gene>
    <name evidence="3" type="ORF">FHR98_001729</name>
</gene>
<sequence length="287" mass="31321">MKTDVKAFFDNATNTVSYIASDPETKKAIVIDPLLDFDPASCRTSHESADKIIAHINQQALSVSLILETHVHADHLSAGQYLKERLGAPVGIGFNIKAVQAAFAEVFNLGPEVAKDGSQFDRLFQDDESFQLGTLPAKALHVPGHTPSCMAYLIGDAIFVGDTLFMPDFGTARCDFPGGDAGLLYRSIQRILALPAQTRIFVGHDYKAPGRDVFAWETTVAKQREGNVHLRDGVTEQDFVRTRTERDANLAVPRLLLPAVQVNMRAGALPDPESNGISYLKLPANTF</sequence>
<dbReference type="InterPro" id="IPR051682">
    <property type="entry name" value="Mito_Persulfide_Diox"/>
</dbReference>
<accession>A0A839SSK0</accession>
<dbReference type="SMART" id="SM00849">
    <property type="entry name" value="Lactamase_B"/>
    <property type="match status" value="1"/>
</dbReference>
<dbReference type="PANTHER" id="PTHR43084">
    <property type="entry name" value="PERSULFIDE DIOXYGENASE ETHE1"/>
    <property type="match status" value="1"/>
</dbReference>